<organism evidence="3 4">
    <name type="scientific">Aureobasidium pullulans</name>
    <name type="common">Black yeast</name>
    <name type="synonym">Pullularia pullulans</name>
    <dbReference type="NCBI Taxonomy" id="5580"/>
    <lineage>
        <taxon>Eukaryota</taxon>
        <taxon>Fungi</taxon>
        <taxon>Dikarya</taxon>
        <taxon>Ascomycota</taxon>
        <taxon>Pezizomycotina</taxon>
        <taxon>Dothideomycetes</taxon>
        <taxon>Dothideomycetidae</taxon>
        <taxon>Dothideales</taxon>
        <taxon>Saccotheciaceae</taxon>
        <taxon>Aureobasidium</taxon>
    </lineage>
</organism>
<protein>
    <submittedName>
        <fullName evidence="3">Uncharacterized protein</fullName>
    </submittedName>
</protein>
<reference evidence="3 4" key="1">
    <citation type="submission" date="2018-10" db="EMBL/GenBank/DDBJ databases">
        <title>Fifty Aureobasidium pullulans genomes reveal a recombining polyextremotolerant generalist.</title>
        <authorList>
            <person name="Gostincar C."/>
            <person name="Turk M."/>
            <person name="Zajc J."/>
            <person name="Gunde-Cimerman N."/>
        </authorList>
    </citation>
    <scope>NUCLEOTIDE SEQUENCE [LARGE SCALE GENOMIC DNA]</scope>
    <source>
        <strain evidence="3 4">EXF-3403</strain>
    </source>
</reference>
<keyword evidence="2" id="KW-0812">Transmembrane</keyword>
<gene>
    <name evidence="3" type="ORF">D6C84_05635</name>
</gene>
<evidence type="ECO:0000256" key="2">
    <source>
        <dbReference type="SAM" id="Phobius"/>
    </source>
</evidence>
<dbReference type="Proteomes" id="UP000310039">
    <property type="component" value="Unassembled WGS sequence"/>
</dbReference>
<sequence>MCQPAGLGHAHQRRIAGYHTNLLDGYNNLPASGHTAVPECHSTDSKPKGEFSAAGDPKPTRYNGFSLRYLLVVSRAYLGRILACSKIEQIADADLAAQIDAQTSLKRVLDLDAIVSQGTGTSQDDITKPSLNLDGLGNKGQGAALKMYECSESRRHKALLLIALPKIRPCLGMITLFFYSHGCRPVFAAPIGHLDVGVAMEQPQVYSWMVIGLFAINLLFAVAVATGWIGSGSEITGGKALLLAIFTIVLSILTMIVLYDTKQYPTLSVFLMVPSSFAQYAAMVYNFHRKLRYSRRYIRVCLFVTLFLLGIVVTALTRQGTQFLDSMAAVPIVLPSCAWMVYAFFSL</sequence>
<dbReference type="EMBL" id="QZBT01000074">
    <property type="protein sequence ID" value="THZ82637.1"/>
    <property type="molecule type" value="Genomic_DNA"/>
</dbReference>
<evidence type="ECO:0000313" key="4">
    <source>
        <dbReference type="Proteomes" id="UP000310039"/>
    </source>
</evidence>
<accession>A0A4S9XTM3</accession>
<feature type="transmembrane region" description="Helical" evidence="2">
    <location>
        <begin position="240"/>
        <end position="259"/>
    </location>
</feature>
<dbReference type="AlphaFoldDB" id="A0A4S9XTM3"/>
<feature type="transmembrane region" description="Helical" evidence="2">
    <location>
        <begin position="328"/>
        <end position="345"/>
    </location>
</feature>
<name>A0A4S9XTM3_AURPU</name>
<feature type="transmembrane region" description="Helical" evidence="2">
    <location>
        <begin position="297"/>
        <end position="316"/>
    </location>
</feature>
<evidence type="ECO:0000256" key="1">
    <source>
        <dbReference type="SAM" id="MobiDB-lite"/>
    </source>
</evidence>
<keyword evidence="2" id="KW-1133">Transmembrane helix</keyword>
<feature type="transmembrane region" description="Helical" evidence="2">
    <location>
        <begin position="205"/>
        <end position="228"/>
    </location>
</feature>
<comment type="caution">
    <text evidence="3">The sequence shown here is derived from an EMBL/GenBank/DDBJ whole genome shotgun (WGS) entry which is preliminary data.</text>
</comment>
<feature type="transmembrane region" description="Helical" evidence="2">
    <location>
        <begin position="265"/>
        <end position="285"/>
    </location>
</feature>
<evidence type="ECO:0000313" key="3">
    <source>
        <dbReference type="EMBL" id="THZ82637.1"/>
    </source>
</evidence>
<keyword evidence="2" id="KW-0472">Membrane</keyword>
<proteinExistence type="predicted"/>
<feature type="region of interest" description="Disordered" evidence="1">
    <location>
        <begin position="36"/>
        <end position="56"/>
    </location>
</feature>